<keyword evidence="4" id="KW-0808">Transferase</keyword>
<evidence type="ECO:0000256" key="2">
    <source>
        <dbReference type="ARBA" id="ARBA00006003"/>
    </source>
</evidence>
<evidence type="ECO:0000256" key="9">
    <source>
        <dbReference type="ARBA" id="ARBA00023034"/>
    </source>
</evidence>
<keyword evidence="3" id="KW-0328">Glycosyltransferase</keyword>
<organism evidence="16 17">
    <name type="scientific">Porites evermanni</name>
    <dbReference type="NCBI Taxonomy" id="104178"/>
    <lineage>
        <taxon>Eukaryota</taxon>
        <taxon>Metazoa</taxon>
        <taxon>Cnidaria</taxon>
        <taxon>Anthozoa</taxon>
        <taxon>Hexacorallia</taxon>
        <taxon>Scleractinia</taxon>
        <taxon>Fungiina</taxon>
        <taxon>Poritidae</taxon>
        <taxon>Porites</taxon>
    </lineage>
</organism>
<comment type="catalytic activity">
    <reaction evidence="14">
        <text>a ganglioside GM1b (d18:1(4E)) + CMP-N-acetyl-beta-neuraminate = a ganglioside GD1alpha (d18:1(4E)) + CMP + H(+)</text>
        <dbReference type="Rhea" id="RHEA:41968"/>
        <dbReference type="ChEBI" id="CHEBI:15378"/>
        <dbReference type="ChEBI" id="CHEBI:57812"/>
        <dbReference type="ChEBI" id="CHEBI:60377"/>
        <dbReference type="ChEBI" id="CHEBI:78568"/>
        <dbReference type="ChEBI" id="CHEBI:78569"/>
    </reaction>
    <physiologicalReaction direction="left-to-right" evidence="14">
        <dbReference type="Rhea" id="RHEA:41969"/>
    </physiologicalReaction>
</comment>
<evidence type="ECO:0000256" key="12">
    <source>
        <dbReference type="ARBA" id="ARBA00023157"/>
    </source>
</evidence>
<gene>
    <name evidence="16" type="ORF">PEVE_00031450</name>
</gene>
<dbReference type="PANTHER" id="PTHR45906:SF1">
    <property type="entry name" value="ALPHA-N-ACETYL-NEURAMINYL-2,3-BETA-GALACTOSYL-1, 3-N-ACETYL-GALACTOSAMINIDE ALPHA-2,6-SIALYLTRANSFERASE-LIKE"/>
    <property type="match status" value="1"/>
</dbReference>
<evidence type="ECO:0000256" key="11">
    <source>
        <dbReference type="ARBA" id="ARBA00023136"/>
    </source>
</evidence>
<dbReference type="InterPro" id="IPR038578">
    <property type="entry name" value="GT29-like_sf"/>
</dbReference>
<accession>A0ABN8LHU9</accession>
<keyword evidence="6" id="KW-0735">Signal-anchor</keyword>
<evidence type="ECO:0000256" key="1">
    <source>
        <dbReference type="ARBA" id="ARBA00004323"/>
    </source>
</evidence>
<comment type="caution">
    <text evidence="16">The sequence shown here is derived from an EMBL/GenBank/DDBJ whole genome shotgun (WGS) entry which is preliminary data.</text>
</comment>
<evidence type="ECO:0000256" key="5">
    <source>
        <dbReference type="ARBA" id="ARBA00022692"/>
    </source>
</evidence>
<evidence type="ECO:0000313" key="17">
    <source>
        <dbReference type="Proteomes" id="UP001159427"/>
    </source>
</evidence>
<proteinExistence type="inferred from homology"/>
<feature type="transmembrane region" description="Helical" evidence="15">
    <location>
        <begin position="57"/>
        <end position="76"/>
    </location>
</feature>
<comment type="subcellular location">
    <subcellularLocation>
        <location evidence="1">Golgi apparatus membrane</location>
        <topology evidence="1">Single-pass type II membrane protein</topology>
    </subcellularLocation>
</comment>
<evidence type="ECO:0000256" key="14">
    <source>
        <dbReference type="ARBA" id="ARBA00043744"/>
    </source>
</evidence>
<keyword evidence="5 15" id="KW-0812">Transmembrane</keyword>
<keyword evidence="17" id="KW-1185">Reference proteome</keyword>
<dbReference type="PANTHER" id="PTHR45906">
    <property type="entry name" value="ALPHA-N-ACETYL-NEURAMINYL-2,3-BETA-GALACTOSYL-1, 3-N-ACETYL-GALACTOSAMINIDE ALPHA-2,6-SIALYLTRANSFERASE-LIKE"/>
    <property type="match status" value="1"/>
</dbReference>
<keyword evidence="10" id="KW-0443">Lipid metabolism</keyword>
<protein>
    <submittedName>
        <fullName evidence="16">Uncharacterized protein</fullName>
    </submittedName>
</protein>
<keyword evidence="8 15" id="KW-1133">Transmembrane helix</keyword>
<comment type="similarity">
    <text evidence="2">Belongs to the glycosyltransferase 29 family.</text>
</comment>
<evidence type="ECO:0000256" key="10">
    <source>
        <dbReference type="ARBA" id="ARBA00023098"/>
    </source>
</evidence>
<keyword evidence="11 15" id="KW-0472">Membrane</keyword>
<reference evidence="16 17" key="1">
    <citation type="submission" date="2022-05" db="EMBL/GenBank/DDBJ databases">
        <authorList>
            <consortium name="Genoscope - CEA"/>
            <person name="William W."/>
        </authorList>
    </citation>
    <scope>NUCLEOTIDE SEQUENCE [LARGE SCALE GENOMIC DNA]</scope>
</reference>
<keyword evidence="9" id="KW-0333">Golgi apparatus</keyword>
<evidence type="ECO:0000256" key="13">
    <source>
        <dbReference type="ARBA" id="ARBA00023180"/>
    </source>
</evidence>
<evidence type="ECO:0000256" key="6">
    <source>
        <dbReference type="ARBA" id="ARBA00022968"/>
    </source>
</evidence>
<dbReference type="Proteomes" id="UP001159427">
    <property type="component" value="Unassembled WGS sequence"/>
</dbReference>
<keyword evidence="7" id="KW-0730">Sialic acid</keyword>
<dbReference type="InterPro" id="IPR001675">
    <property type="entry name" value="Glyco_trans_29"/>
</dbReference>
<evidence type="ECO:0000256" key="4">
    <source>
        <dbReference type="ARBA" id="ARBA00022679"/>
    </source>
</evidence>
<dbReference type="Gene3D" id="3.90.1480.20">
    <property type="entry name" value="Glycosyl transferase family 29"/>
    <property type="match status" value="1"/>
</dbReference>
<keyword evidence="12" id="KW-1015">Disulfide bond</keyword>
<evidence type="ECO:0000313" key="16">
    <source>
        <dbReference type="EMBL" id="CAH3016687.1"/>
    </source>
</evidence>
<evidence type="ECO:0000256" key="7">
    <source>
        <dbReference type="ARBA" id="ARBA00022981"/>
    </source>
</evidence>
<evidence type="ECO:0000256" key="8">
    <source>
        <dbReference type="ARBA" id="ARBA00022989"/>
    </source>
</evidence>
<dbReference type="EMBL" id="CALNXI010000045">
    <property type="protein sequence ID" value="CAH3016687.1"/>
    <property type="molecule type" value="Genomic_DNA"/>
</dbReference>
<sequence length="353" mass="39985">MPLDFPPYYAGVAGEDMLDEFLVGKRELDHGQSATMDVRRFLNVKYHQASIGKLKKAALACTIAILLIIVVMFTVGSPSTRHLPVKTLPEPTAAGKTGTEIKQRPSFVRATNPDIPFELTLNCNSCALVSSSGMLLGNNAGSQIDSADCVFRLNSAPTIGFEEDVGSKTTVRVFSVSGLKSLIRDTWQKSVDTFQGLDYMILLGPDELLCRNCTLSKLYQKLAHYLENTELLQVTKEAYQKAKQETKNLGLKYASLDLPISTRFYALSLARHVCPQIRVFGMELGNPCERLRSVPMFYWDQESWQTKCLTQEKRIKQRMFQGEQRLLMEREIFHSWGDKYHIEFFYPSQRKVT</sequence>
<evidence type="ECO:0000256" key="3">
    <source>
        <dbReference type="ARBA" id="ARBA00022676"/>
    </source>
</evidence>
<dbReference type="Pfam" id="PF00777">
    <property type="entry name" value="Glyco_transf_29"/>
    <property type="match status" value="1"/>
</dbReference>
<name>A0ABN8LHU9_9CNID</name>
<keyword evidence="13" id="KW-0325">Glycoprotein</keyword>
<evidence type="ECO:0000256" key="15">
    <source>
        <dbReference type="SAM" id="Phobius"/>
    </source>
</evidence>